<sequence>MGNRPVMKSAEAAIANARGLKERSADVAGGSPVLGPVDERLWKVPSISVRVMDFEHFKNRYGMDDNHHIIEVLRASPHLGDDIQAEWNRRHEKGNVFETDSLQMEDIFLSDPQPIQRVRISSPVILGYFSYVTGYTGGDIEKSRVFFWPFGAMVHYYPEMKGHLEMLEEQWAKDTPLEDFGYFEDAPAEQKAAQIQDAPGQRRKFERGERVESGRGGVRKGAEQKARDRPTSSIGDDVVWISRPENTMSDDVKASEENSKDMQIEDLLNNSTALRHMRCYIQFVEKMLLPIKQEAMDYFASAGRIKSNDLWQLFQLGDVIYVPSNSLSQQQTTFVVYRKAIQTIADNYPNDFGNRGLTHFMAMAEEKHVYCQGWTLPDSPTGYEAGEEEKPAYSPPEHIDSDVIIDIKEALNQNPQWKSIPWLTSRSFPSDSWQTGDDRMEVCHWRDKERTQLFVSIPEKTQREEGIADAMGKRWEATRPTGPFDLEGEKNVMIASGTLVLPRRFFAYVLRDRKFASVDVMMMEKIPPQQNIFDDLEIDANNKRMVKSLVAEHFLKRGLQRTSPGIGSMNQDLIRGKGLGLFILLHGVPGCGKTATAEAVAQANGKPLFAITCGDLGFTPKEVEEELNSIFRLANMWDCVLLLDEADVFLARRDSWNLKRNALVSGSFIGPLNASPLIIIPKYTETLAVFLRVLEYYSGILFLTTNRVGTIDEAFKSRIHISLYYDRLNRHQTAKIFQVNIDKLRRMELDKEKKLGETGERYSKLRINQQSILKWALDYYDDAKRTGDFMQWNGRQIRNAFQVASSLARYDTTKKALGSGGEERVSCPTLGARHFQLVAKAIEKFDTYMEHATGMADADHARIEGTRADGIAFRGEDVPRTSSSRAAANRTRTSRSDDLRDVNRWSRDKSGARLDSVWPRRHEGLGKRKGKDIESSGSYSVNAESEENGKEYGSEVELDDSDGDSYQAYGDEEKRGSYKN</sequence>
<feature type="region of interest" description="Disordered" evidence="1">
    <location>
        <begin position="188"/>
        <end position="234"/>
    </location>
</feature>
<dbReference type="SMART" id="SM00382">
    <property type="entry name" value="AAA"/>
    <property type="match status" value="1"/>
</dbReference>
<dbReference type="EMBL" id="PPTA01000005">
    <property type="protein sequence ID" value="TFB03637.1"/>
    <property type="molecule type" value="Genomic_DNA"/>
</dbReference>
<dbReference type="Proteomes" id="UP001642720">
    <property type="component" value="Unassembled WGS sequence"/>
</dbReference>
<evidence type="ECO:0000259" key="2">
    <source>
        <dbReference type="SMART" id="SM00382"/>
    </source>
</evidence>
<comment type="caution">
    <text evidence="3">The sequence shown here is derived from an EMBL/GenBank/DDBJ whole genome shotgun (WGS) entry which is preliminary data.</text>
</comment>
<reference evidence="3 4" key="1">
    <citation type="submission" date="2018-01" db="EMBL/GenBank/DDBJ databases">
        <title>Genome characterization of the sugarcane-associated fungus Trichoderma ghanense CCMA-1212 and their application in lignocelulose bioconversion.</title>
        <authorList>
            <person name="Steindorff A.S."/>
            <person name="Mendes T.D."/>
            <person name="Vilela E.S.D."/>
            <person name="Rodrigues D.S."/>
            <person name="Formighieri E.F."/>
            <person name="Melo I.S."/>
            <person name="Favaro L.C.L."/>
        </authorList>
    </citation>
    <scope>NUCLEOTIDE SEQUENCE [LARGE SCALE GENOMIC DNA]</scope>
    <source>
        <strain evidence="3 4">CCMA-1212</strain>
    </source>
</reference>
<dbReference type="RefSeq" id="XP_073559838.1">
    <property type="nucleotide sequence ID" value="XM_073701577.1"/>
</dbReference>
<feature type="compositionally biased region" description="Basic and acidic residues" evidence="1">
    <location>
        <begin position="220"/>
        <end position="230"/>
    </location>
</feature>
<dbReference type="InterPro" id="IPR003959">
    <property type="entry name" value="ATPase_AAA_core"/>
</dbReference>
<evidence type="ECO:0000313" key="4">
    <source>
        <dbReference type="Proteomes" id="UP001642720"/>
    </source>
</evidence>
<evidence type="ECO:0000256" key="1">
    <source>
        <dbReference type="SAM" id="MobiDB-lite"/>
    </source>
</evidence>
<accession>A0ABY2H5Q6</accession>
<dbReference type="InterPro" id="IPR056599">
    <property type="entry name" value="AAA_lid_fung"/>
</dbReference>
<dbReference type="CDD" id="cd19481">
    <property type="entry name" value="RecA-like_protease"/>
    <property type="match status" value="1"/>
</dbReference>
<feature type="compositionally biased region" description="Basic and acidic residues" evidence="1">
    <location>
        <begin position="923"/>
        <end position="934"/>
    </location>
</feature>
<dbReference type="InterPro" id="IPR003593">
    <property type="entry name" value="AAA+_ATPase"/>
</dbReference>
<proteinExistence type="predicted"/>
<name>A0ABY2H5Q6_9HYPO</name>
<dbReference type="Pfam" id="PF00004">
    <property type="entry name" value="AAA"/>
    <property type="match status" value="1"/>
</dbReference>
<dbReference type="PANTHER" id="PTHR46411">
    <property type="entry name" value="FAMILY ATPASE, PUTATIVE-RELATED"/>
    <property type="match status" value="1"/>
</dbReference>
<feature type="compositionally biased region" description="Acidic residues" evidence="1">
    <location>
        <begin position="954"/>
        <end position="963"/>
    </location>
</feature>
<feature type="compositionally biased region" description="Low complexity" evidence="1">
    <location>
        <begin position="880"/>
        <end position="891"/>
    </location>
</feature>
<feature type="domain" description="AAA+ ATPase" evidence="2">
    <location>
        <begin position="579"/>
        <end position="729"/>
    </location>
</feature>
<feature type="compositionally biased region" description="Basic and acidic residues" evidence="1">
    <location>
        <begin position="971"/>
        <end position="980"/>
    </location>
</feature>
<protein>
    <recommendedName>
        <fullName evidence="2">AAA+ ATPase domain-containing protein</fullName>
    </recommendedName>
</protein>
<dbReference type="Pfam" id="PF23232">
    <property type="entry name" value="AAA_lid_13"/>
    <property type="match status" value="1"/>
</dbReference>
<dbReference type="InterPro" id="IPR027417">
    <property type="entry name" value="P-loop_NTPase"/>
</dbReference>
<dbReference type="PANTHER" id="PTHR46411:SF3">
    <property type="entry name" value="AAA+ ATPASE DOMAIN-CONTAINING PROTEIN"/>
    <property type="match status" value="1"/>
</dbReference>
<feature type="region of interest" description="Disordered" evidence="1">
    <location>
        <begin position="923"/>
        <end position="980"/>
    </location>
</feature>
<dbReference type="SUPFAM" id="SSF52540">
    <property type="entry name" value="P-loop containing nucleoside triphosphate hydrolases"/>
    <property type="match status" value="1"/>
</dbReference>
<dbReference type="GeneID" id="300576027"/>
<gene>
    <name evidence="3" type="ORF">CCMA1212_004262</name>
</gene>
<organism evidence="3 4">
    <name type="scientific">Trichoderma ghanense</name>
    <dbReference type="NCBI Taxonomy" id="65468"/>
    <lineage>
        <taxon>Eukaryota</taxon>
        <taxon>Fungi</taxon>
        <taxon>Dikarya</taxon>
        <taxon>Ascomycota</taxon>
        <taxon>Pezizomycotina</taxon>
        <taxon>Sordariomycetes</taxon>
        <taxon>Hypocreomycetidae</taxon>
        <taxon>Hypocreales</taxon>
        <taxon>Hypocreaceae</taxon>
        <taxon>Trichoderma</taxon>
    </lineage>
</organism>
<evidence type="ECO:0000313" key="3">
    <source>
        <dbReference type="EMBL" id="TFB03637.1"/>
    </source>
</evidence>
<feature type="region of interest" description="Disordered" evidence="1">
    <location>
        <begin position="870"/>
        <end position="898"/>
    </location>
</feature>
<keyword evidence="4" id="KW-1185">Reference proteome</keyword>
<dbReference type="Gene3D" id="3.40.50.300">
    <property type="entry name" value="P-loop containing nucleotide triphosphate hydrolases"/>
    <property type="match status" value="1"/>
</dbReference>